<protein>
    <submittedName>
        <fullName evidence="1">AAA family ATPase</fullName>
    </submittedName>
</protein>
<keyword evidence="2" id="KW-1185">Reference proteome</keyword>
<dbReference type="SUPFAM" id="SSF52540">
    <property type="entry name" value="P-loop containing nucleoside triphosphate hydrolases"/>
    <property type="match status" value="1"/>
</dbReference>
<dbReference type="Pfam" id="PF13238">
    <property type="entry name" value="AAA_18"/>
    <property type="match status" value="1"/>
</dbReference>
<accession>A0ABQ7FBU7</accession>
<name>A0ABQ7FBU7_9ACTN</name>
<evidence type="ECO:0000313" key="1">
    <source>
        <dbReference type="EMBL" id="KAF4406561.1"/>
    </source>
</evidence>
<dbReference type="Gene3D" id="3.40.50.300">
    <property type="entry name" value="P-loop containing nucleotide triphosphate hydrolases"/>
    <property type="match status" value="1"/>
</dbReference>
<dbReference type="Proteomes" id="UP000621266">
    <property type="component" value="Unassembled WGS sequence"/>
</dbReference>
<evidence type="ECO:0000313" key="2">
    <source>
        <dbReference type="Proteomes" id="UP000621266"/>
    </source>
</evidence>
<reference evidence="1 2" key="1">
    <citation type="submission" date="2019-10" db="EMBL/GenBank/DDBJ databases">
        <title>Streptomyces tenebrisbrunneis sp.nov., an endogenous actinomycete isolated from of Lycium ruthenicum.</title>
        <authorList>
            <person name="Ma L."/>
        </authorList>
    </citation>
    <scope>NUCLEOTIDE SEQUENCE [LARGE SCALE GENOMIC DNA]</scope>
    <source>
        <strain evidence="1 2">TRM 66187</strain>
    </source>
</reference>
<dbReference type="EMBL" id="WHPN01000359">
    <property type="protein sequence ID" value="KAF4406561.1"/>
    <property type="molecule type" value="Genomic_DNA"/>
</dbReference>
<dbReference type="RefSeq" id="WP_098754931.1">
    <property type="nucleotide sequence ID" value="NZ_WHPN01000359.1"/>
</dbReference>
<proteinExistence type="predicted"/>
<dbReference type="InterPro" id="IPR027417">
    <property type="entry name" value="P-loop_NTPase"/>
</dbReference>
<gene>
    <name evidence="1" type="ORF">GCU69_24250</name>
</gene>
<organism evidence="1 2">
    <name type="scientific">Streptomyces lycii</name>
    <dbReference type="NCBI Taxonomy" id="2654337"/>
    <lineage>
        <taxon>Bacteria</taxon>
        <taxon>Bacillati</taxon>
        <taxon>Actinomycetota</taxon>
        <taxon>Actinomycetes</taxon>
        <taxon>Kitasatosporales</taxon>
        <taxon>Streptomycetaceae</taxon>
        <taxon>Streptomyces</taxon>
    </lineage>
</organism>
<sequence>MTVTGQVVVVTGPPGAGKSTVSRLLTRMFSPSVHLHTDDFWSFIAEGAIPPYLPEARRQNEVVMDVLVEAAFGYARGGYQVVLDGVVGPWFIGGFLRAAKTHDVCLRYVVLRPDEATTLARAAGRGPDALTEREPVLSMYRQFQDLGALERCVLDSGGQAPEATAEHVRKALSAPESALWIPGGPGQ</sequence>
<comment type="caution">
    <text evidence="1">The sequence shown here is derived from an EMBL/GenBank/DDBJ whole genome shotgun (WGS) entry which is preliminary data.</text>
</comment>